<proteinExistence type="predicted"/>
<dbReference type="EMBL" id="CP000155">
    <property type="protein sequence ID" value="ABC30435.1"/>
    <property type="molecule type" value="Genomic_DNA"/>
</dbReference>
<protein>
    <submittedName>
        <fullName evidence="1">Uncharacterized protein</fullName>
    </submittedName>
</protein>
<reference evidence="1 2" key="1">
    <citation type="journal article" date="2005" name="Nucleic Acids Res.">
        <title>Genomic blueprint of Hahella chejuensis, a marine microbe producing an algicidal agent.</title>
        <authorList>
            <person name="Jeong H."/>
            <person name="Yim J.H."/>
            <person name="Lee C."/>
            <person name="Choi S.-H."/>
            <person name="Park Y.K."/>
            <person name="Yoon S.H."/>
            <person name="Hur C.-G."/>
            <person name="Kang H.-Y."/>
            <person name="Kim D."/>
            <person name="Lee H.H."/>
            <person name="Park K.H."/>
            <person name="Park S.-H."/>
            <person name="Park H.-S."/>
            <person name="Lee H.K."/>
            <person name="Oh T.K."/>
            <person name="Kim J.F."/>
        </authorList>
    </citation>
    <scope>NUCLEOTIDE SEQUENCE [LARGE SCALE GENOMIC DNA]</scope>
    <source>
        <strain evidence="1 2">KCTC 2396</strain>
    </source>
</reference>
<dbReference type="AlphaFoldDB" id="Q2SFY9"/>
<accession>Q2SFY9</accession>
<dbReference type="eggNOG" id="ENOG502ZPDG">
    <property type="taxonomic scope" value="Bacteria"/>
</dbReference>
<sequence>MTIPYDAIHALKAEIENNIEAAVNAFQTDFAATLTTISRQTSPIYDFLNNDELWTDDIDWDIRAELSKECFTAVENGLHAFCDTLIARANASETFMQTLHEHLAETEQDYRYYLFAKMSDETTFSMLLDKLTQQLEVEDHDYRSAWLPTLRGWGQKAEYAGRVTAFLESSFERHFEYAKRVRSEKLPSYGFTPSLYHEANKGLVGALAMEYTRHHVPNATDILLEVLKKVSDDDASYGLNCKTGPVAIALSLCGYAGDVSVLESFLESFEWRYEGAQFVMETRYALWMINRDADGAAAFLQNPENTKNLSYAACAIADLDAKQYLPLVEQRFADIDKPVAQEVFKETIARLRDQTSAPALSERMIYLFGETDRTEVLLGGDYSGEFYSRAKAASLGETIIDFTEEDDDSADIF</sequence>
<keyword evidence="2" id="KW-1185">Reference proteome</keyword>
<organism evidence="1 2">
    <name type="scientific">Hahella chejuensis (strain KCTC 2396)</name>
    <dbReference type="NCBI Taxonomy" id="349521"/>
    <lineage>
        <taxon>Bacteria</taxon>
        <taxon>Pseudomonadati</taxon>
        <taxon>Pseudomonadota</taxon>
        <taxon>Gammaproteobacteria</taxon>
        <taxon>Oceanospirillales</taxon>
        <taxon>Hahellaceae</taxon>
        <taxon>Hahella</taxon>
    </lineage>
</organism>
<dbReference type="KEGG" id="hch:HCH_03698"/>
<evidence type="ECO:0000313" key="1">
    <source>
        <dbReference type="EMBL" id="ABC30435.1"/>
    </source>
</evidence>
<evidence type="ECO:0000313" key="2">
    <source>
        <dbReference type="Proteomes" id="UP000000238"/>
    </source>
</evidence>
<dbReference type="HOGENOM" id="CLU_665267_0_0_6"/>
<dbReference type="Proteomes" id="UP000000238">
    <property type="component" value="Chromosome"/>
</dbReference>
<dbReference type="RefSeq" id="WP_011397503.1">
    <property type="nucleotide sequence ID" value="NC_007645.1"/>
</dbReference>
<dbReference type="OrthoDB" id="9880920at2"/>
<name>Q2SFY9_HAHCH</name>
<gene>
    <name evidence="1" type="ordered locus">HCH_03698</name>
</gene>